<dbReference type="EMBL" id="JBELQC010000001">
    <property type="protein sequence ID" value="MFL9840203.1"/>
    <property type="molecule type" value="Genomic_DNA"/>
</dbReference>
<feature type="compositionally biased region" description="Basic and acidic residues" evidence="12">
    <location>
        <begin position="660"/>
        <end position="710"/>
    </location>
</feature>
<evidence type="ECO:0000313" key="16">
    <source>
        <dbReference type="EMBL" id="MFL9840203.1"/>
    </source>
</evidence>
<keyword evidence="5" id="KW-0645">Protease</keyword>
<dbReference type="InterPro" id="IPR001264">
    <property type="entry name" value="Glyco_trans_51"/>
</dbReference>
<dbReference type="InterPro" id="IPR036950">
    <property type="entry name" value="PBP_transglycosylase"/>
</dbReference>
<evidence type="ECO:0000256" key="3">
    <source>
        <dbReference type="ARBA" id="ARBA00007739"/>
    </source>
</evidence>
<dbReference type="PANTHER" id="PTHR32282">
    <property type="entry name" value="BINDING PROTEIN TRANSPEPTIDASE, PUTATIVE-RELATED"/>
    <property type="match status" value="1"/>
</dbReference>
<dbReference type="SUPFAM" id="SSF56601">
    <property type="entry name" value="beta-lactamase/transpeptidase-like"/>
    <property type="match status" value="1"/>
</dbReference>
<accession>A0ABW8YJF1</accession>
<organism evidence="16 17">
    <name type="scientific">Sphingomonas plantiphila</name>
    <dbReference type="NCBI Taxonomy" id="3163295"/>
    <lineage>
        <taxon>Bacteria</taxon>
        <taxon>Pseudomonadati</taxon>
        <taxon>Pseudomonadota</taxon>
        <taxon>Alphaproteobacteria</taxon>
        <taxon>Sphingomonadales</taxon>
        <taxon>Sphingomonadaceae</taxon>
        <taxon>Sphingomonas</taxon>
    </lineage>
</organism>
<feature type="compositionally biased region" description="Low complexity" evidence="12">
    <location>
        <begin position="639"/>
        <end position="649"/>
    </location>
</feature>
<sequence>MATRKPKLSPKARRILLWVGGGIALSALAAFVALLIAVYTAKASLPSYEELKSSPNGQMIRVHAADGTVIVSLGPSYGEWIEYDKIPAAMRDAMVAIEDRRFREHWGVDPVALARITKFAIDNRGTGRRLQGASTITQQVARTIFLSNKYDVGRKIREMILALALERKFTKNQILELYLNKVYFGGGAYGIDAASRTFFSHPATNLTLSESAVIAGLVKAPSRYSPTADAQAAVGRASVVLDVMVETGALTAAEAATARPAEVKLAAAPKQNSVRYFTDWALPQLEVLIDETVAPLDVWTTIDLKMQNAATQSIQANTPAGVQGALVSLDRDGAVRAMVGGRDYVSSNYNRATQATRQPGSAFKLFVYLAALEAGHKVDDRVVDEPVTIKGWSPRNSSGRFSGEMTLRSAFAYSINTVAAKLGDEVGYGTVADMARRFGITTPVNTQPAMVLGTSNVRLIDMTRAFASVGQKGVAVTPYAITRVTANGAVIYSHEVDTSRVLVAPYVAAQMTDLLQTAVNTGTGRAAQIGRPVAGKTGTTTSNKDGWFLGFSSGLTTGVWMGRDDAKRVGGLQGGTAPARAFSSFMKTAVADRPVEEFDTEVTLPEWQMEPDQEVWGEPDNGVFVDADGNPIARDESPADPAADPTAPGTEDDGEIDQDWIDRMTGRDRPRDAPPPRRDSPPVDRIPPRDLPREQQREQQRDSRDQREPLRQPQDIRPNE</sequence>
<proteinExistence type="inferred from homology"/>
<reference evidence="16 17" key="1">
    <citation type="submission" date="2024-06" db="EMBL/GenBank/DDBJ databases">
        <authorList>
            <person name="Kaempfer P."/>
            <person name="Viver T."/>
        </authorList>
    </citation>
    <scope>NUCLEOTIDE SEQUENCE [LARGE SCALE GENOMIC DNA]</scope>
    <source>
        <strain evidence="16 17">ST-64</strain>
    </source>
</reference>
<feature type="domain" description="Penicillin-binding protein transpeptidase" evidence="14">
    <location>
        <begin position="330"/>
        <end position="552"/>
    </location>
</feature>
<dbReference type="NCBIfam" id="TIGR02074">
    <property type="entry name" value="PBP_1a_fam"/>
    <property type="match status" value="1"/>
</dbReference>
<dbReference type="Proteomes" id="UP001629244">
    <property type="component" value="Unassembled WGS sequence"/>
</dbReference>
<name>A0ABW8YJF1_9SPHN</name>
<dbReference type="InterPro" id="IPR012338">
    <property type="entry name" value="Beta-lactam/transpept-like"/>
</dbReference>
<keyword evidence="13" id="KW-1133">Transmembrane helix</keyword>
<feature type="compositionally biased region" description="Acidic residues" evidence="12">
    <location>
        <begin position="650"/>
        <end position="659"/>
    </location>
</feature>
<feature type="transmembrane region" description="Helical" evidence="13">
    <location>
        <begin position="15"/>
        <end position="39"/>
    </location>
</feature>
<comment type="catalytic activity">
    <reaction evidence="11">
        <text>[GlcNAc-(1-&gt;4)-Mur2Ac(oyl-L-Ala-gamma-D-Glu-L-Lys-D-Ala-D-Ala)](n)-di-trans,octa-cis-undecaprenyl diphosphate + beta-D-GlcNAc-(1-&gt;4)-Mur2Ac(oyl-L-Ala-gamma-D-Glu-L-Lys-D-Ala-D-Ala)-di-trans,octa-cis-undecaprenyl diphosphate = [GlcNAc-(1-&gt;4)-Mur2Ac(oyl-L-Ala-gamma-D-Glu-L-Lys-D-Ala-D-Ala)](n+1)-di-trans,octa-cis-undecaprenyl diphosphate + di-trans,octa-cis-undecaprenyl diphosphate + H(+)</text>
        <dbReference type="Rhea" id="RHEA:23708"/>
        <dbReference type="Rhea" id="RHEA-COMP:9602"/>
        <dbReference type="Rhea" id="RHEA-COMP:9603"/>
        <dbReference type="ChEBI" id="CHEBI:15378"/>
        <dbReference type="ChEBI" id="CHEBI:58405"/>
        <dbReference type="ChEBI" id="CHEBI:60033"/>
        <dbReference type="ChEBI" id="CHEBI:78435"/>
        <dbReference type="EC" id="2.4.99.28"/>
    </reaction>
</comment>
<dbReference type="RefSeq" id="WP_408077149.1">
    <property type="nucleotide sequence ID" value="NZ_JBELQC010000001.1"/>
</dbReference>
<dbReference type="PANTHER" id="PTHR32282:SF33">
    <property type="entry name" value="PEPTIDOGLYCAN GLYCOSYLTRANSFERASE"/>
    <property type="match status" value="1"/>
</dbReference>
<comment type="caution">
    <text evidence="16">The sequence shown here is derived from an EMBL/GenBank/DDBJ whole genome shotgun (WGS) entry which is preliminary data.</text>
</comment>
<feature type="domain" description="Glycosyl transferase family 51" evidence="15">
    <location>
        <begin position="68"/>
        <end position="244"/>
    </location>
</feature>
<evidence type="ECO:0000256" key="8">
    <source>
        <dbReference type="ARBA" id="ARBA00022801"/>
    </source>
</evidence>
<evidence type="ECO:0000256" key="12">
    <source>
        <dbReference type="SAM" id="MobiDB-lite"/>
    </source>
</evidence>
<dbReference type="Gene3D" id="1.10.3810.10">
    <property type="entry name" value="Biosynthetic peptidoglycan transglycosylase-like"/>
    <property type="match status" value="1"/>
</dbReference>
<evidence type="ECO:0000259" key="14">
    <source>
        <dbReference type="Pfam" id="PF00905"/>
    </source>
</evidence>
<evidence type="ECO:0000256" key="11">
    <source>
        <dbReference type="ARBA" id="ARBA00049902"/>
    </source>
</evidence>
<keyword evidence="4" id="KW-0121">Carboxypeptidase</keyword>
<dbReference type="InterPro" id="IPR023346">
    <property type="entry name" value="Lysozyme-like_dom_sf"/>
</dbReference>
<dbReference type="InterPro" id="IPR001460">
    <property type="entry name" value="PCN-bd_Tpept"/>
</dbReference>
<dbReference type="InterPro" id="IPR050396">
    <property type="entry name" value="Glycosyltr_51/Transpeptidase"/>
</dbReference>
<dbReference type="Pfam" id="PF00912">
    <property type="entry name" value="Transgly"/>
    <property type="match status" value="1"/>
</dbReference>
<comment type="pathway">
    <text evidence="1">Cell wall biogenesis; peptidoglycan biosynthesis.</text>
</comment>
<keyword evidence="9" id="KW-0511">Multifunctional enzyme</keyword>
<comment type="similarity">
    <text evidence="2">In the C-terminal section; belongs to the transpeptidase family.</text>
</comment>
<evidence type="ECO:0000256" key="1">
    <source>
        <dbReference type="ARBA" id="ARBA00004752"/>
    </source>
</evidence>
<keyword evidence="6" id="KW-0328">Glycosyltransferase</keyword>
<keyword evidence="17" id="KW-1185">Reference proteome</keyword>
<dbReference type="Gene3D" id="3.40.710.10">
    <property type="entry name" value="DD-peptidase/beta-lactamase superfamily"/>
    <property type="match status" value="1"/>
</dbReference>
<protein>
    <recommendedName>
        <fullName evidence="10">peptidoglycan glycosyltransferase</fullName>
        <ecNumber evidence="10">2.4.99.28</ecNumber>
    </recommendedName>
</protein>
<evidence type="ECO:0000259" key="15">
    <source>
        <dbReference type="Pfam" id="PF00912"/>
    </source>
</evidence>
<feature type="region of interest" description="Disordered" evidence="12">
    <location>
        <begin position="607"/>
        <end position="720"/>
    </location>
</feature>
<evidence type="ECO:0000256" key="13">
    <source>
        <dbReference type="SAM" id="Phobius"/>
    </source>
</evidence>
<dbReference type="EC" id="2.4.99.28" evidence="10"/>
<dbReference type="SUPFAM" id="SSF53955">
    <property type="entry name" value="Lysozyme-like"/>
    <property type="match status" value="1"/>
</dbReference>
<evidence type="ECO:0000256" key="5">
    <source>
        <dbReference type="ARBA" id="ARBA00022670"/>
    </source>
</evidence>
<keyword evidence="7" id="KW-0808">Transferase</keyword>
<evidence type="ECO:0000256" key="2">
    <source>
        <dbReference type="ARBA" id="ARBA00007090"/>
    </source>
</evidence>
<evidence type="ECO:0000256" key="7">
    <source>
        <dbReference type="ARBA" id="ARBA00022679"/>
    </source>
</evidence>
<gene>
    <name evidence="16" type="ORF">ABS767_04445</name>
</gene>
<evidence type="ECO:0000256" key="4">
    <source>
        <dbReference type="ARBA" id="ARBA00022645"/>
    </source>
</evidence>
<evidence type="ECO:0000256" key="9">
    <source>
        <dbReference type="ARBA" id="ARBA00023268"/>
    </source>
</evidence>
<comment type="similarity">
    <text evidence="3">In the N-terminal section; belongs to the glycosyltransferase 51 family.</text>
</comment>
<evidence type="ECO:0000256" key="6">
    <source>
        <dbReference type="ARBA" id="ARBA00022676"/>
    </source>
</evidence>
<evidence type="ECO:0000313" key="17">
    <source>
        <dbReference type="Proteomes" id="UP001629244"/>
    </source>
</evidence>
<dbReference type="Pfam" id="PF00905">
    <property type="entry name" value="Transpeptidase"/>
    <property type="match status" value="1"/>
</dbReference>
<keyword evidence="8" id="KW-0378">Hydrolase</keyword>
<keyword evidence="13" id="KW-0812">Transmembrane</keyword>
<keyword evidence="13" id="KW-0472">Membrane</keyword>
<evidence type="ECO:0000256" key="10">
    <source>
        <dbReference type="ARBA" id="ARBA00044770"/>
    </source>
</evidence>